<dbReference type="AlphaFoldDB" id="A0AAV1CFG6"/>
<dbReference type="Gene3D" id="2.40.50.140">
    <property type="entry name" value="Nucleic acid-binding proteins"/>
    <property type="match status" value="1"/>
</dbReference>
<protein>
    <submittedName>
        <fullName evidence="2">OLC1v1029868C1</fullName>
    </submittedName>
</protein>
<name>A0AAV1CFG6_OLDCO</name>
<reference evidence="2" key="1">
    <citation type="submission" date="2023-03" db="EMBL/GenBank/DDBJ databases">
        <authorList>
            <person name="Julca I."/>
        </authorList>
    </citation>
    <scope>NUCLEOTIDE SEQUENCE</scope>
</reference>
<dbReference type="Pfam" id="PF02721">
    <property type="entry name" value="DUF223"/>
    <property type="match status" value="1"/>
</dbReference>
<evidence type="ECO:0000313" key="3">
    <source>
        <dbReference type="Proteomes" id="UP001161247"/>
    </source>
</evidence>
<evidence type="ECO:0000313" key="2">
    <source>
        <dbReference type="EMBL" id="CAI9094175.1"/>
    </source>
</evidence>
<feature type="domain" description="Replication protein A 70 kDa DNA-binding subunit B/D first OB fold" evidence="1">
    <location>
        <begin position="16"/>
        <end position="99"/>
    </location>
</feature>
<sequence length="99" mass="11416">MAYDDRFDLLEDITSSRIKSNWRVNVRVLQTWKPTYAKSKDVVCLEALLVDAKGTKILAQVSKQWIKRFEDQLKEGTVKLLSNFNIVKVGGGYRTNTHQ</sequence>
<dbReference type="EMBL" id="OX459119">
    <property type="protein sequence ID" value="CAI9094175.1"/>
    <property type="molecule type" value="Genomic_DNA"/>
</dbReference>
<keyword evidence="3" id="KW-1185">Reference proteome</keyword>
<gene>
    <name evidence="2" type="ORF">OLC1_LOCUS5400</name>
</gene>
<dbReference type="InterPro" id="IPR003871">
    <property type="entry name" value="RFA1B/D_OB_1st"/>
</dbReference>
<accession>A0AAV1CFG6</accession>
<dbReference type="CDD" id="cd04480">
    <property type="entry name" value="RPA1_DBD_A_like"/>
    <property type="match status" value="1"/>
</dbReference>
<dbReference type="SUPFAM" id="SSF50249">
    <property type="entry name" value="Nucleic acid-binding proteins"/>
    <property type="match status" value="1"/>
</dbReference>
<proteinExistence type="predicted"/>
<organism evidence="2 3">
    <name type="scientific">Oldenlandia corymbosa var. corymbosa</name>
    <dbReference type="NCBI Taxonomy" id="529605"/>
    <lineage>
        <taxon>Eukaryota</taxon>
        <taxon>Viridiplantae</taxon>
        <taxon>Streptophyta</taxon>
        <taxon>Embryophyta</taxon>
        <taxon>Tracheophyta</taxon>
        <taxon>Spermatophyta</taxon>
        <taxon>Magnoliopsida</taxon>
        <taxon>eudicotyledons</taxon>
        <taxon>Gunneridae</taxon>
        <taxon>Pentapetalae</taxon>
        <taxon>asterids</taxon>
        <taxon>lamiids</taxon>
        <taxon>Gentianales</taxon>
        <taxon>Rubiaceae</taxon>
        <taxon>Rubioideae</taxon>
        <taxon>Spermacoceae</taxon>
        <taxon>Hedyotis-Oldenlandia complex</taxon>
        <taxon>Oldenlandia</taxon>
    </lineage>
</organism>
<dbReference type="InterPro" id="IPR012340">
    <property type="entry name" value="NA-bd_OB-fold"/>
</dbReference>
<evidence type="ECO:0000259" key="1">
    <source>
        <dbReference type="Pfam" id="PF02721"/>
    </source>
</evidence>
<dbReference type="Proteomes" id="UP001161247">
    <property type="component" value="Chromosome 2"/>
</dbReference>